<evidence type="ECO:0000313" key="1">
    <source>
        <dbReference type="EMBL" id="KKK76169.1"/>
    </source>
</evidence>
<comment type="caution">
    <text evidence="1">The sequence shown here is derived from an EMBL/GenBank/DDBJ whole genome shotgun (WGS) entry which is preliminary data.</text>
</comment>
<dbReference type="EMBL" id="LAZR01055527">
    <property type="protein sequence ID" value="KKK76169.1"/>
    <property type="molecule type" value="Genomic_DNA"/>
</dbReference>
<protein>
    <submittedName>
        <fullName evidence="1">Uncharacterized protein</fullName>
    </submittedName>
</protein>
<organism evidence="1">
    <name type="scientific">marine sediment metagenome</name>
    <dbReference type="NCBI Taxonomy" id="412755"/>
    <lineage>
        <taxon>unclassified sequences</taxon>
        <taxon>metagenomes</taxon>
        <taxon>ecological metagenomes</taxon>
    </lineage>
</organism>
<feature type="non-terminal residue" evidence="1">
    <location>
        <position position="1"/>
    </location>
</feature>
<name>A0A0F9ACD5_9ZZZZ</name>
<reference evidence="1" key="1">
    <citation type="journal article" date="2015" name="Nature">
        <title>Complex archaea that bridge the gap between prokaryotes and eukaryotes.</title>
        <authorList>
            <person name="Spang A."/>
            <person name="Saw J.H."/>
            <person name="Jorgensen S.L."/>
            <person name="Zaremba-Niedzwiedzka K."/>
            <person name="Martijn J."/>
            <person name="Lind A.E."/>
            <person name="van Eijk R."/>
            <person name="Schleper C."/>
            <person name="Guy L."/>
            <person name="Ettema T.J."/>
        </authorList>
    </citation>
    <scope>NUCLEOTIDE SEQUENCE</scope>
</reference>
<sequence length="92" mass="10318">CNYTFCTCPPSPRPSPKFHIGQLVRTAFGKDDHCGTVIEVESFGRSFTGPWWYYRVQMCPADKGEAISKKGVRHHAESLFEAASCCQGHCYV</sequence>
<gene>
    <name evidence="1" type="ORF">LCGC14_2866390</name>
</gene>
<dbReference type="AlphaFoldDB" id="A0A0F9ACD5"/>
<accession>A0A0F9ACD5</accession>
<proteinExistence type="predicted"/>